<comment type="caution">
    <text evidence="2">The sequence shown here is derived from an EMBL/GenBank/DDBJ whole genome shotgun (WGS) entry which is preliminary data.</text>
</comment>
<accession>A0A2S8BDQ8</accession>
<evidence type="ECO:0000256" key="1">
    <source>
        <dbReference type="SAM" id="Phobius"/>
    </source>
</evidence>
<gene>
    <name evidence="2" type="ORF">C1Y40_05064</name>
</gene>
<keyword evidence="1" id="KW-1133">Transmembrane helix</keyword>
<organism evidence="2 3">
    <name type="scientific">Mycobacterium talmoniae</name>
    <dbReference type="NCBI Taxonomy" id="1858794"/>
    <lineage>
        <taxon>Bacteria</taxon>
        <taxon>Bacillati</taxon>
        <taxon>Actinomycetota</taxon>
        <taxon>Actinomycetes</taxon>
        <taxon>Mycobacteriales</taxon>
        <taxon>Mycobacteriaceae</taxon>
        <taxon>Mycobacterium</taxon>
    </lineage>
</organism>
<dbReference type="AlphaFoldDB" id="A0A2S8BDQ8"/>
<proteinExistence type="predicted"/>
<name>A0A2S8BDQ8_9MYCO</name>
<protein>
    <submittedName>
        <fullName evidence="2">Uncharacterized protein</fullName>
    </submittedName>
</protein>
<dbReference type="EMBL" id="PPEA01000715">
    <property type="protein sequence ID" value="PQM44783.1"/>
    <property type="molecule type" value="Genomic_DNA"/>
</dbReference>
<keyword evidence="1" id="KW-0812">Transmembrane</keyword>
<sequence length="81" mass="8689">MLAALAGVCADAMLLVRTGAQRYALTGVLAYLGGLLFFEKPALIPFVAFAVTALLAHVRGDRASVATVWRAGRGCGRRRWR</sequence>
<feature type="transmembrane region" description="Helical" evidence="1">
    <location>
        <begin position="42"/>
        <end position="60"/>
    </location>
</feature>
<keyword evidence="1" id="KW-0472">Membrane</keyword>
<evidence type="ECO:0000313" key="2">
    <source>
        <dbReference type="EMBL" id="PQM44783.1"/>
    </source>
</evidence>
<reference evidence="2 3" key="1">
    <citation type="journal article" date="2017" name="Int. J. Syst. Evol. Microbiol.">
        <title>Mycobacterium talmoniae sp. nov., a slowly growing mycobacterium isolated from human respiratory samples.</title>
        <authorList>
            <person name="Davidson R.M."/>
            <person name="DeGroote M.A."/>
            <person name="Marola J.L."/>
            <person name="Buss S."/>
            <person name="Jones V."/>
            <person name="McNeil M.R."/>
            <person name="Freifeld A.G."/>
            <person name="Elaine Epperson L."/>
            <person name="Hasan N.A."/>
            <person name="Jackson M."/>
            <person name="Iwen P.C."/>
            <person name="Salfinger M."/>
            <person name="Strong M."/>
        </authorList>
    </citation>
    <scope>NUCLEOTIDE SEQUENCE [LARGE SCALE GENOMIC DNA]</scope>
    <source>
        <strain evidence="2 3">ATCC BAA-2683</strain>
    </source>
</reference>
<evidence type="ECO:0000313" key="3">
    <source>
        <dbReference type="Proteomes" id="UP000238296"/>
    </source>
</evidence>
<dbReference type="Proteomes" id="UP000238296">
    <property type="component" value="Unassembled WGS sequence"/>
</dbReference>